<comment type="caution">
    <text evidence="1">The sequence shown here is derived from an EMBL/GenBank/DDBJ whole genome shotgun (WGS) entry which is preliminary data.</text>
</comment>
<gene>
    <name evidence="1" type="ORF">FC794_18165</name>
</gene>
<dbReference type="EMBL" id="SWOY01000013">
    <property type="protein sequence ID" value="NFG18660.1"/>
    <property type="molecule type" value="Genomic_DNA"/>
</dbReference>
<dbReference type="RefSeq" id="WP_012704295.1">
    <property type="nucleotide sequence ID" value="NZ_CP013847.1"/>
</dbReference>
<accession>A0A6B4A7L4</accession>
<dbReference type="AlphaFoldDB" id="A0A6B4A7L4"/>
<organism evidence="1 2">
    <name type="scientific">Clostridium botulinum</name>
    <dbReference type="NCBI Taxonomy" id="1491"/>
    <lineage>
        <taxon>Bacteria</taxon>
        <taxon>Bacillati</taxon>
        <taxon>Bacillota</taxon>
        <taxon>Clostridia</taxon>
        <taxon>Eubacteriales</taxon>
        <taxon>Clostridiaceae</taxon>
        <taxon>Clostridium</taxon>
    </lineage>
</organism>
<evidence type="ECO:0000313" key="2">
    <source>
        <dbReference type="Proteomes" id="UP000478995"/>
    </source>
</evidence>
<dbReference type="Proteomes" id="UP000478995">
    <property type="component" value="Unassembled WGS sequence"/>
</dbReference>
<evidence type="ECO:0000313" key="1">
    <source>
        <dbReference type="EMBL" id="NFG18660.1"/>
    </source>
</evidence>
<sequence>MKTEKEIREEIECCKKTIDNYKKAYKEKKIPKDVLKSTLLECENMISALKWVLGENDRYD</sequence>
<protein>
    <submittedName>
        <fullName evidence="1">Uncharacterized protein</fullName>
    </submittedName>
</protein>
<name>A0A6B4A7L4_CLOBO</name>
<proteinExistence type="predicted"/>
<reference evidence="1 2" key="1">
    <citation type="submission" date="2019-04" db="EMBL/GenBank/DDBJ databases">
        <title>Genome sequencing of Clostridium botulinum Groups I-IV and Clostridium butyricum.</title>
        <authorList>
            <person name="Brunt J."/>
            <person name="Van Vliet A.H.M."/>
            <person name="Stringer S.C."/>
            <person name="Carter A.T."/>
            <person name="Peck M.W."/>
        </authorList>
    </citation>
    <scope>NUCLEOTIDE SEQUENCE [LARGE SCALE GENOMIC DNA]</scope>
    <source>
        <strain evidence="1 2">IFR 18/037</strain>
    </source>
</reference>